<dbReference type="Proteomes" id="UP000186817">
    <property type="component" value="Unassembled WGS sequence"/>
</dbReference>
<evidence type="ECO:0000313" key="1">
    <source>
        <dbReference type="EMBL" id="OLP73548.1"/>
    </source>
</evidence>
<protein>
    <submittedName>
        <fullName evidence="1">Uncharacterized protein</fullName>
    </submittedName>
</protein>
<dbReference type="AlphaFoldDB" id="A0A1Q9BS79"/>
<accession>A0A1Q9BS79</accession>
<organism evidence="1 2">
    <name type="scientific">Symbiodinium microadriaticum</name>
    <name type="common">Dinoflagellate</name>
    <name type="synonym">Zooxanthella microadriatica</name>
    <dbReference type="NCBI Taxonomy" id="2951"/>
    <lineage>
        <taxon>Eukaryota</taxon>
        <taxon>Sar</taxon>
        <taxon>Alveolata</taxon>
        <taxon>Dinophyceae</taxon>
        <taxon>Suessiales</taxon>
        <taxon>Symbiodiniaceae</taxon>
        <taxon>Symbiodinium</taxon>
    </lineage>
</organism>
<evidence type="ECO:0000313" key="2">
    <source>
        <dbReference type="Proteomes" id="UP000186817"/>
    </source>
</evidence>
<feature type="non-terminal residue" evidence="1">
    <location>
        <position position="90"/>
    </location>
</feature>
<name>A0A1Q9BS79_SYMMI</name>
<sequence>MFGFPQVLREQGKEWKDAELRRRKFHAFVPRLEASRPAALLHADGFSGSQETGQFPRTSRYGLLSKEGLQILRWALPSLFLLGGLFAENV</sequence>
<dbReference type="EMBL" id="LSRX01005251">
    <property type="protein sequence ID" value="OLP73548.1"/>
    <property type="molecule type" value="Genomic_DNA"/>
</dbReference>
<reference evidence="1 2" key="1">
    <citation type="submission" date="2016-02" db="EMBL/GenBank/DDBJ databases">
        <title>Genome analysis of coral dinoflagellate symbionts highlights evolutionary adaptations to a symbiotic lifestyle.</title>
        <authorList>
            <person name="Aranda M."/>
            <person name="Li Y."/>
            <person name="Liew Y.J."/>
            <person name="Baumgarten S."/>
            <person name="Simakov O."/>
            <person name="Wilson M."/>
            <person name="Piel J."/>
            <person name="Ashoor H."/>
            <person name="Bougouffa S."/>
            <person name="Bajic V.B."/>
            <person name="Ryu T."/>
            <person name="Ravasi T."/>
            <person name="Bayer T."/>
            <person name="Micklem G."/>
            <person name="Kim H."/>
            <person name="Bhak J."/>
            <person name="Lajeunesse T.C."/>
            <person name="Voolstra C.R."/>
        </authorList>
    </citation>
    <scope>NUCLEOTIDE SEQUENCE [LARGE SCALE GENOMIC DNA]</scope>
    <source>
        <strain evidence="1 2">CCMP2467</strain>
    </source>
</reference>
<keyword evidence="2" id="KW-1185">Reference proteome</keyword>
<proteinExistence type="predicted"/>
<gene>
    <name evidence="1" type="ORF">AK812_SmicGene47182</name>
</gene>
<comment type="caution">
    <text evidence="1">The sequence shown here is derived from an EMBL/GenBank/DDBJ whole genome shotgun (WGS) entry which is preliminary data.</text>
</comment>